<evidence type="ECO:0000256" key="1">
    <source>
        <dbReference type="SAM" id="SignalP"/>
    </source>
</evidence>
<dbReference type="Proteomes" id="UP001596978">
    <property type="component" value="Unassembled WGS sequence"/>
</dbReference>
<dbReference type="Pfam" id="PF03370">
    <property type="entry name" value="CBM_21"/>
    <property type="match status" value="1"/>
</dbReference>
<feature type="chain" id="PRO_5047265717" description="CBM21 domain-containing protein" evidence="1">
    <location>
        <begin position="19"/>
        <end position="148"/>
    </location>
</feature>
<keyword evidence="1" id="KW-0732">Signal</keyword>
<feature type="signal peptide" evidence="1">
    <location>
        <begin position="1"/>
        <end position="18"/>
    </location>
</feature>
<protein>
    <recommendedName>
        <fullName evidence="2">CBM21 domain-containing protein</fullName>
    </recommendedName>
</protein>
<gene>
    <name evidence="3" type="ORF">ACFQ1M_02360</name>
</gene>
<accession>A0ABW3CTN2</accession>
<sequence>MKKAIVFFTVLFSLIACTTDPVTTEEHLSKPDQGLPASARNASAPAEVKLLKAYTADISNPIYQGIQRQFTVKVKNLAFEKTVVIHHKRKDGSWVDVGLTYRGPAEDGFEIWYGETSSLDTEYANEFAVRYTVDDQTYWDNNGGKIIK</sequence>
<evidence type="ECO:0000259" key="2">
    <source>
        <dbReference type="PROSITE" id="PS51159"/>
    </source>
</evidence>
<dbReference type="PROSITE" id="PS51257">
    <property type="entry name" value="PROKAR_LIPOPROTEIN"/>
    <property type="match status" value="1"/>
</dbReference>
<evidence type="ECO:0000313" key="4">
    <source>
        <dbReference type="Proteomes" id="UP001596978"/>
    </source>
</evidence>
<evidence type="ECO:0000313" key="3">
    <source>
        <dbReference type="EMBL" id="MFD0861038.1"/>
    </source>
</evidence>
<feature type="domain" description="CBM21" evidence="2">
    <location>
        <begin position="40"/>
        <end position="148"/>
    </location>
</feature>
<proteinExistence type="predicted"/>
<keyword evidence="4" id="KW-1185">Reference proteome</keyword>
<dbReference type="RefSeq" id="WP_386403300.1">
    <property type="nucleotide sequence ID" value="NZ_JBHTJH010000003.1"/>
</dbReference>
<dbReference type="InterPro" id="IPR005036">
    <property type="entry name" value="CBM21_dom"/>
</dbReference>
<organism evidence="3 4">
    <name type="scientific">Sungkyunkwania multivorans</name>
    <dbReference type="NCBI Taxonomy" id="1173618"/>
    <lineage>
        <taxon>Bacteria</taxon>
        <taxon>Pseudomonadati</taxon>
        <taxon>Bacteroidota</taxon>
        <taxon>Flavobacteriia</taxon>
        <taxon>Flavobacteriales</taxon>
        <taxon>Flavobacteriaceae</taxon>
        <taxon>Sungkyunkwania</taxon>
    </lineage>
</organism>
<name>A0ABW3CTN2_9FLAO</name>
<dbReference type="InterPro" id="IPR038175">
    <property type="entry name" value="CBM21_dom_sf"/>
</dbReference>
<dbReference type="PROSITE" id="PS51159">
    <property type="entry name" value="CBM21"/>
    <property type="match status" value="1"/>
</dbReference>
<reference evidence="4" key="1">
    <citation type="journal article" date="2019" name="Int. J. Syst. Evol. Microbiol.">
        <title>The Global Catalogue of Microorganisms (GCM) 10K type strain sequencing project: providing services to taxonomists for standard genome sequencing and annotation.</title>
        <authorList>
            <consortium name="The Broad Institute Genomics Platform"/>
            <consortium name="The Broad Institute Genome Sequencing Center for Infectious Disease"/>
            <person name="Wu L."/>
            <person name="Ma J."/>
        </authorList>
    </citation>
    <scope>NUCLEOTIDE SEQUENCE [LARGE SCALE GENOMIC DNA]</scope>
    <source>
        <strain evidence="4">CCUG 62952</strain>
    </source>
</reference>
<dbReference type="Gene3D" id="2.60.40.2440">
    <property type="entry name" value="Carbohydrate binding type-21 domain"/>
    <property type="match status" value="1"/>
</dbReference>
<dbReference type="EMBL" id="JBHTJH010000003">
    <property type="protein sequence ID" value="MFD0861038.1"/>
    <property type="molecule type" value="Genomic_DNA"/>
</dbReference>
<comment type="caution">
    <text evidence="3">The sequence shown here is derived from an EMBL/GenBank/DDBJ whole genome shotgun (WGS) entry which is preliminary data.</text>
</comment>